<feature type="transmembrane region" description="Helical" evidence="8">
    <location>
        <begin position="148"/>
        <end position="173"/>
    </location>
</feature>
<keyword evidence="6 8" id="KW-1133">Transmembrane helix</keyword>
<reference evidence="10" key="1">
    <citation type="submission" date="2018-06" db="EMBL/GenBank/DDBJ databases">
        <title>Complete genome sequences of Mycoplasma anatis, M. anseris and M. cloacale type strains.</title>
        <authorList>
            <person name="Grozner D."/>
            <person name="Forro B."/>
            <person name="Sulyok K.M."/>
            <person name="Marton S."/>
            <person name="Kreizinger Z."/>
            <person name="Banyai K."/>
            <person name="Gyuranecz M."/>
        </authorList>
    </citation>
    <scope>NUCLEOTIDE SEQUENCE [LARGE SCALE GENOMIC DNA]</scope>
    <source>
        <strain evidence="10">ATCC 49234</strain>
    </source>
</reference>
<dbReference type="InterPro" id="IPR004776">
    <property type="entry name" value="Mem_transp_PIN-like"/>
</dbReference>
<dbReference type="Proteomes" id="UP000250218">
    <property type="component" value="Chromosome"/>
</dbReference>
<evidence type="ECO:0000256" key="6">
    <source>
        <dbReference type="ARBA" id="ARBA00022989"/>
    </source>
</evidence>
<dbReference type="Gene3D" id="1.20.1530.20">
    <property type="match status" value="1"/>
</dbReference>
<dbReference type="PANTHER" id="PTHR36838">
    <property type="entry name" value="AUXIN EFFLUX CARRIER FAMILY PROTEIN"/>
    <property type="match status" value="1"/>
</dbReference>
<evidence type="ECO:0000256" key="1">
    <source>
        <dbReference type="ARBA" id="ARBA00004651"/>
    </source>
</evidence>
<proteinExistence type="inferred from homology"/>
<keyword evidence="10" id="KW-1185">Reference proteome</keyword>
<dbReference type="InterPro" id="IPR038770">
    <property type="entry name" value="Na+/solute_symporter_sf"/>
</dbReference>
<feature type="transmembrane region" description="Helical" evidence="8">
    <location>
        <begin position="325"/>
        <end position="345"/>
    </location>
</feature>
<keyword evidence="5 8" id="KW-0812">Transmembrane</keyword>
<evidence type="ECO:0000256" key="5">
    <source>
        <dbReference type="ARBA" id="ARBA00022692"/>
    </source>
</evidence>
<evidence type="ECO:0000256" key="3">
    <source>
        <dbReference type="ARBA" id="ARBA00022448"/>
    </source>
</evidence>
<evidence type="ECO:0000256" key="7">
    <source>
        <dbReference type="ARBA" id="ARBA00023136"/>
    </source>
</evidence>
<keyword evidence="7 8" id="KW-0472">Membrane</keyword>
<comment type="similarity">
    <text evidence="2">Belongs to the auxin efflux carrier (TC 2.A.69) family.</text>
</comment>
<dbReference type="GO" id="GO:0055085">
    <property type="term" value="P:transmembrane transport"/>
    <property type="evidence" value="ECO:0007669"/>
    <property type="project" value="InterPro"/>
</dbReference>
<accession>A0A2Z4NDA0</accession>
<feature type="transmembrane region" description="Helical" evidence="8">
    <location>
        <begin position="434"/>
        <end position="451"/>
    </location>
</feature>
<feature type="transmembrane region" description="Helical" evidence="8">
    <location>
        <begin position="365"/>
        <end position="387"/>
    </location>
</feature>
<dbReference type="Pfam" id="PF03547">
    <property type="entry name" value="Mem_trans"/>
    <property type="match status" value="2"/>
</dbReference>
<feature type="transmembrane region" description="Helical" evidence="8">
    <location>
        <begin position="12"/>
        <end position="36"/>
    </location>
</feature>
<organism evidence="9 10">
    <name type="scientific">[Mycoplasma] anseris</name>
    <dbReference type="NCBI Taxonomy" id="92400"/>
    <lineage>
        <taxon>Bacteria</taxon>
        <taxon>Bacillati</taxon>
        <taxon>Mycoplasmatota</taxon>
        <taxon>Mycoplasmoidales</taxon>
        <taxon>Metamycoplasmataceae</taxon>
        <taxon>Metamycoplasma</taxon>
    </lineage>
</organism>
<protein>
    <submittedName>
        <fullName evidence="9">Malate permease</fullName>
    </submittedName>
</protein>
<dbReference type="AlphaFoldDB" id="A0A2Z4NDA0"/>
<sequence>MNKNLAVLFQEIITNTGLWGAIIATFVITFLGYFLYKFKVLNDNSTQSLQKIIINVLLPFLAFFSFLRNAEKTDLKTLAIVFGLSAIYYILLTSIALIMVKFLPKLVPKHVINRAEKDFLEVQQKLEFNNQMVFNKNEYLEQLQKKHLVTWLMCIYGSNIIFATPIVLGVFPNGIQLSALNVWNILYYIGGFGLAFSLISGVKFNKKEFKLTILKTVKNSSFIAVIIAIAFWLTQYIPKAGGSNIELQEVQRAILTLPDGATKELGFTHIASFGPNFKTLYGFKNHGVFEWYLPIKQATETQLMEVIRYQGNPTGWFDWNVTMPYLYKFISMLALMVSPLIWMVIGTSLAKTNIKEMFAKKDNWLFIFLKMIIMPLVIMAMVIPFVATKLLPPSIGAVLVMTGSVPPGTTVVIYSQHFKTHDRYTSQVSSLSTIFSFIFIPIWLVIGTIVMNSV</sequence>
<feature type="transmembrane region" description="Helical" evidence="8">
    <location>
        <begin position="185"/>
        <end position="204"/>
    </location>
</feature>
<dbReference type="EMBL" id="CP030140">
    <property type="protein sequence ID" value="AWX69564.1"/>
    <property type="molecule type" value="Genomic_DNA"/>
</dbReference>
<feature type="transmembrane region" description="Helical" evidence="8">
    <location>
        <begin position="79"/>
        <end position="100"/>
    </location>
</feature>
<gene>
    <name evidence="9" type="ORF">DP065_02250</name>
</gene>
<name>A0A2Z4NDA0_9BACT</name>
<evidence type="ECO:0000313" key="10">
    <source>
        <dbReference type="Proteomes" id="UP000250218"/>
    </source>
</evidence>
<feature type="transmembrane region" description="Helical" evidence="8">
    <location>
        <begin position="393"/>
        <end position="414"/>
    </location>
</feature>
<dbReference type="KEGG" id="mane:DP065_02250"/>
<feature type="transmembrane region" description="Helical" evidence="8">
    <location>
        <begin position="48"/>
        <end position="67"/>
    </location>
</feature>
<evidence type="ECO:0000313" key="9">
    <source>
        <dbReference type="EMBL" id="AWX69564.1"/>
    </source>
</evidence>
<keyword evidence="3" id="KW-0813">Transport</keyword>
<evidence type="ECO:0000256" key="2">
    <source>
        <dbReference type="ARBA" id="ARBA00010145"/>
    </source>
</evidence>
<comment type="subcellular location">
    <subcellularLocation>
        <location evidence="1">Cell membrane</location>
        <topology evidence="1">Multi-pass membrane protein</topology>
    </subcellularLocation>
</comment>
<dbReference type="PANTHER" id="PTHR36838:SF3">
    <property type="entry name" value="TRANSPORTER AUXIN EFFLUX CARRIER EC FAMILY"/>
    <property type="match status" value="1"/>
</dbReference>
<keyword evidence="4" id="KW-1003">Cell membrane</keyword>
<dbReference type="GO" id="GO:0005886">
    <property type="term" value="C:plasma membrane"/>
    <property type="evidence" value="ECO:0007669"/>
    <property type="project" value="UniProtKB-SubCell"/>
</dbReference>
<evidence type="ECO:0000256" key="4">
    <source>
        <dbReference type="ARBA" id="ARBA00022475"/>
    </source>
</evidence>
<dbReference type="RefSeq" id="WP_033178963.1">
    <property type="nucleotide sequence ID" value="NZ_CP030140.1"/>
</dbReference>
<evidence type="ECO:0000256" key="8">
    <source>
        <dbReference type="SAM" id="Phobius"/>
    </source>
</evidence>